<dbReference type="InterPro" id="IPR050390">
    <property type="entry name" value="C5-Methyltransferase"/>
</dbReference>
<dbReference type="Gene3D" id="3.90.120.10">
    <property type="entry name" value="DNA Methylase, subunit A, domain 2"/>
    <property type="match status" value="1"/>
</dbReference>
<dbReference type="InterPro" id="IPR031303">
    <property type="entry name" value="C5_meth_CS"/>
</dbReference>
<dbReference type="PROSITE" id="PS00095">
    <property type="entry name" value="C5_MTASE_2"/>
    <property type="match status" value="1"/>
</dbReference>
<reference evidence="9 10" key="1">
    <citation type="submission" date="2016-11" db="EMBL/GenBank/DDBJ databases">
        <authorList>
            <person name="Jaros S."/>
            <person name="Januszkiewicz K."/>
            <person name="Wedrychowicz H."/>
        </authorList>
    </citation>
    <scope>NUCLEOTIDE SEQUENCE [LARGE SCALE GENOMIC DNA]</scope>
    <source>
        <strain evidence="9 10">CGMCC 1.6102</strain>
    </source>
</reference>
<dbReference type="PROSITE" id="PS51679">
    <property type="entry name" value="SAM_MT_C5"/>
    <property type="match status" value="1"/>
</dbReference>
<dbReference type="GO" id="GO:0009307">
    <property type="term" value="P:DNA restriction-modification system"/>
    <property type="evidence" value="ECO:0007669"/>
    <property type="project" value="UniProtKB-KW"/>
</dbReference>
<dbReference type="GO" id="GO:0003677">
    <property type="term" value="F:DNA binding"/>
    <property type="evidence" value="ECO:0007669"/>
    <property type="project" value="TreeGrafter"/>
</dbReference>
<dbReference type="Pfam" id="PF00145">
    <property type="entry name" value="DNA_methylase"/>
    <property type="match status" value="1"/>
</dbReference>
<accession>A0A1M7M3Z1</accession>
<keyword evidence="4" id="KW-0680">Restriction system</keyword>
<dbReference type="GO" id="GO:0032259">
    <property type="term" value="P:methylation"/>
    <property type="evidence" value="ECO:0007669"/>
    <property type="project" value="UniProtKB-KW"/>
</dbReference>
<gene>
    <name evidence="9" type="ORF">SAMN04488057_10486</name>
</gene>
<protein>
    <recommendedName>
        <fullName evidence="8">Cytosine-specific methyltransferase</fullName>
        <ecNumber evidence="8">2.1.1.37</ecNumber>
    </recommendedName>
</protein>
<evidence type="ECO:0000256" key="2">
    <source>
        <dbReference type="ARBA" id="ARBA00022679"/>
    </source>
</evidence>
<organism evidence="9 10">
    <name type="scientific">Cyclobacterium lianum</name>
    <dbReference type="NCBI Taxonomy" id="388280"/>
    <lineage>
        <taxon>Bacteria</taxon>
        <taxon>Pseudomonadati</taxon>
        <taxon>Bacteroidota</taxon>
        <taxon>Cytophagia</taxon>
        <taxon>Cytophagales</taxon>
        <taxon>Cyclobacteriaceae</taxon>
        <taxon>Cyclobacterium</taxon>
    </lineage>
</organism>
<keyword evidence="2 6" id="KW-0808">Transferase</keyword>
<dbReference type="PANTHER" id="PTHR10629">
    <property type="entry name" value="CYTOSINE-SPECIFIC METHYLTRANSFERASE"/>
    <property type="match status" value="1"/>
</dbReference>
<dbReference type="InterPro" id="IPR029063">
    <property type="entry name" value="SAM-dependent_MTases_sf"/>
</dbReference>
<dbReference type="OrthoDB" id="32195at2"/>
<dbReference type="PROSITE" id="PS00094">
    <property type="entry name" value="C5_MTASE_1"/>
    <property type="match status" value="1"/>
</dbReference>
<comment type="catalytic activity">
    <reaction evidence="5 8">
        <text>a 2'-deoxycytidine in DNA + S-adenosyl-L-methionine = a 5-methyl-2'-deoxycytidine in DNA + S-adenosyl-L-homocysteine + H(+)</text>
        <dbReference type="Rhea" id="RHEA:13681"/>
        <dbReference type="Rhea" id="RHEA-COMP:11369"/>
        <dbReference type="Rhea" id="RHEA-COMP:11370"/>
        <dbReference type="ChEBI" id="CHEBI:15378"/>
        <dbReference type="ChEBI" id="CHEBI:57856"/>
        <dbReference type="ChEBI" id="CHEBI:59789"/>
        <dbReference type="ChEBI" id="CHEBI:85452"/>
        <dbReference type="ChEBI" id="CHEBI:85454"/>
        <dbReference type="EC" id="2.1.1.37"/>
    </reaction>
</comment>
<evidence type="ECO:0000256" key="4">
    <source>
        <dbReference type="ARBA" id="ARBA00022747"/>
    </source>
</evidence>
<evidence type="ECO:0000313" key="9">
    <source>
        <dbReference type="EMBL" id="SHM85400.1"/>
    </source>
</evidence>
<sequence length="466" mass="52548">MDSTYITIKEAAEQLDLTPQQVRNLCRDNKLYAEKVGNTWILEEQLVINYMAKNSCGKTDDKGTTVSASEQSINFQTPIALSFFTGAMGLDLGIEKAGFKTLLACEVDKACRKTIVHNKPDIALIGDIRNHNTADIRFKAGLSENDDIDLIVGGPPCQAFSTAGRRKGFEDERGNVFLTFLDRIIELRPKFAVFENVRGILSASYRLNRDNGLEEPIKGGALKHIIEVLRNSGYGVSFNLYNAANFGTPQKRERVIIIASRDGKKLPYLLPTHSEKGHYGLPKWLTFEDAVQGLPIKGMKHLNFPEKRLKYYRILQPGQYWKNLPENLQKEALGKSYYLGGGKTGFLRRLAWDKPAPTLVTHPAMPATDLAHPVEDRPLSIEEYKRLQQFPDTWHIAGSLVEQYKQVGNAVPVGLGKAVGELIIKAMNKENIPVFNNFKYSRYVNTNDKDWEEEFSKLQQRILKVS</sequence>
<dbReference type="GO" id="GO:0003886">
    <property type="term" value="F:DNA (cytosine-5-)-methyltransferase activity"/>
    <property type="evidence" value="ECO:0007669"/>
    <property type="project" value="UniProtKB-EC"/>
</dbReference>
<dbReference type="Gene3D" id="3.40.50.150">
    <property type="entry name" value="Vaccinia Virus protein VP39"/>
    <property type="match status" value="1"/>
</dbReference>
<feature type="active site" evidence="6">
    <location>
        <position position="157"/>
    </location>
</feature>
<dbReference type="EMBL" id="FRCY01000004">
    <property type="protein sequence ID" value="SHM85400.1"/>
    <property type="molecule type" value="Genomic_DNA"/>
</dbReference>
<keyword evidence="1 6" id="KW-0489">Methyltransferase</keyword>
<dbReference type="PRINTS" id="PR00105">
    <property type="entry name" value="C5METTRFRASE"/>
</dbReference>
<dbReference type="AlphaFoldDB" id="A0A1M7M3Z1"/>
<dbReference type="NCBIfam" id="TIGR00675">
    <property type="entry name" value="dcm"/>
    <property type="match status" value="1"/>
</dbReference>
<comment type="similarity">
    <text evidence="6 7">Belongs to the class I-like SAM-binding methyltransferase superfamily. C5-methyltransferase family.</text>
</comment>
<proteinExistence type="inferred from homology"/>
<keyword evidence="10" id="KW-1185">Reference proteome</keyword>
<dbReference type="RefSeq" id="WP_073093907.1">
    <property type="nucleotide sequence ID" value="NZ_FRCY01000004.1"/>
</dbReference>
<keyword evidence="3 6" id="KW-0949">S-adenosyl-L-methionine</keyword>
<name>A0A1M7M3Z1_9BACT</name>
<evidence type="ECO:0000256" key="5">
    <source>
        <dbReference type="ARBA" id="ARBA00047422"/>
    </source>
</evidence>
<dbReference type="STRING" id="388280.SAMN04488057_10486"/>
<dbReference type="EC" id="2.1.1.37" evidence="8"/>
<dbReference type="GO" id="GO:0044027">
    <property type="term" value="P:negative regulation of gene expression via chromosomal CpG island methylation"/>
    <property type="evidence" value="ECO:0007669"/>
    <property type="project" value="TreeGrafter"/>
</dbReference>
<evidence type="ECO:0000256" key="6">
    <source>
        <dbReference type="PROSITE-ProRule" id="PRU01016"/>
    </source>
</evidence>
<evidence type="ECO:0000256" key="1">
    <source>
        <dbReference type="ARBA" id="ARBA00022603"/>
    </source>
</evidence>
<evidence type="ECO:0000256" key="7">
    <source>
        <dbReference type="RuleBase" id="RU000416"/>
    </source>
</evidence>
<dbReference type="Proteomes" id="UP000184513">
    <property type="component" value="Unassembled WGS sequence"/>
</dbReference>
<dbReference type="PANTHER" id="PTHR10629:SF52">
    <property type="entry name" value="DNA (CYTOSINE-5)-METHYLTRANSFERASE 1"/>
    <property type="match status" value="1"/>
</dbReference>
<evidence type="ECO:0000313" key="10">
    <source>
        <dbReference type="Proteomes" id="UP000184513"/>
    </source>
</evidence>
<dbReference type="InterPro" id="IPR001525">
    <property type="entry name" value="C5_MeTfrase"/>
</dbReference>
<dbReference type="SUPFAM" id="SSF53335">
    <property type="entry name" value="S-adenosyl-L-methionine-dependent methyltransferases"/>
    <property type="match status" value="1"/>
</dbReference>
<evidence type="ECO:0000256" key="8">
    <source>
        <dbReference type="RuleBase" id="RU000417"/>
    </source>
</evidence>
<dbReference type="InterPro" id="IPR018117">
    <property type="entry name" value="C5_DNA_meth_AS"/>
</dbReference>
<evidence type="ECO:0000256" key="3">
    <source>
        <dbReference type="ARBA" id="ARBA00022691"/>
    </source>
</evidence>